<reference evidence="2 3" key="1">
    <citation type="journal article" date="2024" name="Science">
        <title>Giant polyketide synthase enzymes in the biosynthesis of giant marine polyether toxins.</title>
        <authorList>
            <person name="Fallon T.R."/>
            <person name="Shende V.V."/>
            <person name="Wierzbicki I.H."/>
            <person name="Pendleton A.L."/>
            <person name="Watervoot N.F."/>
            <person name="Auber R.P."/>
            <person name="Gonzalez D.J."/>
            <person name="Wisecaver J.H."/>
            <person name="Moore B.S."/>
        </authorList>
    </citation>
    <scope>NUCLEOTIDE SEQUENCE [LARGE SCALE GENOMIC DNA]</scope>
    <source>
        <strain evidence="2 3">12B1</strain>
    </source>
</reference>
<dbReference type="Proteomes" id="UP001515480">
    <property type="component" value="Unassembled WGS sequence"/>
</dbReference>
<dbReference type="AlphaFoldDB" id="A0AB34IT38"/>
<dbReference type="InterPro" id="IPR037171">
    <property type="entry name" value="NagB/RpiA_transferase-like"/>
</dbReference>
<sequence>MRREGLPRALYRLHTRRLASLVTGGKSVASVEEAVRDIPSGAKLLVGGFGLTGVPENLLRAINASSVTGLTVVSSNVGTAEHGLGPLFVSQKIAKVIGSYVGENEVFEKQFLDGKIEVELVPMGTLAERMRAAGAGIPAFYTATGAGTLVERGGMPQRYASDGSRKVEVESVPREARTFNGRRYILEEAIFGDFALVKAWKGDTEGNLVYRMTSRNHNPAIATAGKITIAEVEELVPAGSIDPNDVHTPGIYVDRIVQGTRYDRIIERLTIAGETSKGSGLNEACDAF</sequence>
<keyword evidence="1" id="KW-0808">Transferase</keyword>
<evidence type="ECO:0000313" key="2">
    <source>
        <dbReference type="EMBL" id="KAL1504647.1"/>
    </source>
</evidence>
<dbReference type="GO" id="GO:0008410">
    <property type="term" value="F:CoA-transferase activity"/>
    <property type="evidence" value="ECO:0007669"/>
    <property type="project" value="InterPro"/>
</dbReference>
<organism evidence="2 3">
    <name type="scientific">Prymnesium parvum</name>
    <name type="common">Toxic golden alga</name>
    <dbReference type="NCBI Taxonomy" id="97485"/>
    <lineage>
        <taxon>Eukaryota</taxon>
        <taxon>Haptista</taxon>
        <taxon>Haptophyta</taxon>
        <taxon>Prymnesiophyceae</taxon>
        <taxon>Prymnesiales</taxon>
        <taxon>Prymnesiaceae</taxon>
        <taxon>Prymnesium</taxon>
    </lineage>
</organism>
<dbReference type="PANTHER" id="PTHR13707:SF60">
    <property type="entry name" value="ACETATE COA-TRANSFERASE SUBUNIT ALPHA"/>
    <property type="match status" value="1"/>
</dbReference>
<dbReference type="SUPFAM" id="SSF100950">
    <property type="entry name" value="NagB/RpiA/CoA transferase-like"/>
    <property type="match status" value="1"/>
</dbReference>
<dbReference type="NCBIfam" id="TIGR02429">
    <property type="entry name" value="pcaI_scoA_fam"/>
    <property type="match status" value="1"/>
</dbReference>
<accession>A0AB34IT38</accession>
<dbReference type="InterPro" id="IPR004165">
    <property type="entry name" value="CoA_trans_fam_I"/>
</dbReference>
<name>A0AB34IT38_PRYPA</name>
<comment type="caution">
    <text evidence="2">The sequence shown here is derived from an EMBL/GenBank/DDBJ whole genome shotgun (WGS) entry which is preliminary data.</text>
</comment>
<dbReference type="Gene3D" id="3.40.1080.10">
    <property type="entry name" value="Glutaconate Coenzyme A-transferase"/>
    <property type="match status" value="1"/>
</dbReference>
<dbReference type="SMART" id="SM00882">
    <property type="entry name" value="CoA_trans"/>
    <property type="match status" value="1"/>
</dbReference>
<dbReference type="InterPro" id="IPR012792">
    <property type="entry name" value="3-oxoacid_CoA-transf_A"/>
</dbReference>
<dbReference type="Pfam" id="PF01144">
    <property type="entry name" value="CoA_trans"/>
    <property type="match status" value="1"/>
</dbReference>
<protein>
    <recommendedName>
        <fullName evidence="4">3-oxoacid CoA-transferase</fullName>
    </recommendedName>
</protein>
<evidence type="ECO:0008006" key="4">
    <source>
        <dbReference type="Google" id="ProtNLM"/>
    </source>
</evidence>
<proteinExistence type="predicted"/>
<evidence type="ECO:0000313" key="3">
    <source>
        <dbReference type="Proteomes" id="UP001515480"/>
    </source>
</evidence>
<keyword evidence="3" id="KW-1185">Reference proteome</keyword>
<dbReference type="EMBL" id="JBGBPQ010000019">
    <property type="protein sequence ID" value="KAL1504647.1"/>
    <property type="molecule type" value="Genomic_DNA"/>
</dbReference>
<gene>
    <name evidence="2" type="ORF">AB1Y20_008429</name>
</gene>
<evidence type="ECO:0000256" key="1">
    <source>
        <dbReference type="ARBA" id="ARBA00022679"/>
    </source>
</evidence>
<dbReference type="PANTHER" id="PTHR13707">
    <property type="entry name" value="KETOACID-COENZYME A TRANSFERASE"/>
    <property type="match status" value="1"/>
</dbReference>